<dbReference type="CDD" id="cd01414">
    <property type="entry name" value="SAICAR_synt_Sc"/>
    <property type="match status" value="1"/>
</dbReference>
<dbReference type="NCBIfam" id="NF010568">
    <property type="entry name" value="PRK13961.1"/>
    <property type="match status" value="1"/>
</dbReference>
<dbReference type="PANTHER" id="PTHR43700">
    <property type="entry name" value="PHOSPHORIBOSYLAMINOIMIDAZOLE-SUCCINOCARBOXAMIDE SYNTHASE"/>
    <property type="match status" value="1"/>
</dbReference>
<accession>A0ABX4YHJ3</accession>
<evidence type="ECO:0000256" key="7">
    <source>
        <dbReference type="ARBA" id="ARBA00048475"/>
    </source>
</evidence>
<evidence type="ECO:0000256" key="8">
    <source>
        <dbReference type="HAMAP-Rule" id="MF_00137"/>
    </source>
</evidence>
<keyword evidence="6 8" id="KW-0067">ATP-binding</keyword>
<comment type="caution">
    <text evidence="10">The sequence shown here is derived from an EMBL/GenBank/DDBJ whole genome shotgun (WGS) entry which is preliminary data.</text>
</comment>
<protein>
    <recommendedName>
        <fullName evidence="8">Phosphoribosylaminoimidazole-succinocarboxamide synthase</fullName>
        <ecNumber evidence="8">6.3.2.6</ecNumber>
    </recommendedName>
    <alternativeName>
        <fullName evidence="8">SAICAR synthetase</fullName>
    </alternativeName>
</protein>
<dbReference type="EC" id="6.3.2.6" evidence="8"/>
<dbReference type="PANTHER" id="PTHR43700:SF1">
    <property type="entry name" value="PHOSPHORIBOSYLAMINOIMIDAZOLE-SUCCINOCARBOXAMIDE SYNTHASE"/>
    <property type="match status" value="1"/>
</dbReference>
<evidence type="ECO:0000256" key="2">
    <source>
        <dbReference type="ARBA" id="ARBA00010190"/>
    </source>
</evidence>
<dbReference type="Pfam" id="PF01259">
    <property type="entry name" value="SAICAR_synt"/>
    <property type="match status" value="1"/>
</dbReference>
<evidence type="ECO:0000256" key="4">
    <source>
        <dbReference type="ARBA" id="ARBA00022741"/>
    </source>
</evidence>
<evidence type="ECO:0000256" key="1">
    <source>
        <dbReference type="ARBA" id="ARBA00004672"/>
    </source>
</evidence>
<dbReference type="Gene3D" id="3.30.470.20">
    <property type="entry name" value="ATP-grasp fold, B domain"/>
    <property type="match status" value="1"/>
</dbReference>
<gene>
    <name evidence="8" type="primary">purC</name>
    <name evidence="10" type="ORF">BES34_012155</name>
</gene>
<feature type="domain" description="SAICAR synthetase/ADE2 N-terminal" evidence="9">
    <location>
        <begin position="9"/>
        <end position="258"/>
    </location>
</feature>
<keyword evidence="3 8" id="KW-0436">Ligase</keyword>
<evidence type="ECO:0000313" key="11">
    <source>
        <dbReference type="Proteomes" id="UP000094669"/>
    </source>
</evidence>
<organism evidence="10 11">
    <name type="scientific">Leptospira inadai serovar Lyme</name>
    <dbReference type="NCBI Taxonomy" id="293084"/>
    <lineage>
        <taxon>Bacteria</taxon>
        <taxon>Pseudomonadati</taxon>
        <taxon>Spirochaetota</taxon>
        <taxon>Spirochaetia</taxon>
        <taxon>Leptospirales</taxon>
        <taxon>Leptospiraceae</taxon>
        <taxon>Leptospira</taxon>
    </lineage>
</organism>
<dbReference type="InterPro" id="IPR001636">
    <property type="entry name" value="SAICAR_synth"/>
</dbReference>
<dbReference type="HAMAP" id="MF_00137">
    <property type="entry name" value="SAICAR_synth"/>
    <property type="match status" value="1"/>
</dbReference>
<comment type="pathway">
    <text evidence="1 8">Purine metabolism; IMP biosynthesis via de novo pathway; 5-amino-1-(5-phospho-D-ribosyl)imidazole-4-carboxamide from 5-amino-1-(5-phospho-D-ribosyl)imidazole-4-carboxylate: step 1/2.</text>
</comment>
<dbReference type="InterPro" id="IPR028923">
    <property type="entry name" value="SAICAR_synt/ADE2_N"/>
</dbReference>
<keyword evidence="4 8" id="KW-0547">Nucleotide-binding</keyword>
<dbReference type="Proteomes" id="UP000094669">
    <property type="component" value="Unassembled WGS sequence"/>
</dbReference>
<comment type="catalytic activity">
    <reaction evidence="7 8">
        <text>5-amino-1-(5-phospho-D-ribosyl)imidazole-4-carboxylate + L-aspartate + ATP = (2S)-2-[5-amino-1-(5-phospho-beta-D-ribosyl)imidazole-4-carboxamido]succinate + ADP + phosphate + 2 H(+)</text>
        <dbReference type="Rhea" id="RHEA:22628"/>
        <dbReference type="ChEBI" id="CHEBI:15378"/>
        <dbReference type="ChEBI" id="CHEBI:29991"/>
        <dbReference type="ChEBI" id="CHEBI:30616"/>
        <dbReference type="ChEBI" id="CHEBI:43474"/>
        <dbReference type="ChEBI" id="CHEBI:58443"/>
        <dbReference type="ChEBI" id="CHEBI:77657"/>
        <dbReference type="ChEBI" id="CHEBI:456216"/>
        <dbReference type="EC" id="6.3.2.6"/>
    </reaction>
</comment>
<reference evidence="10" key="1">
    <citation type="submission" date="2018-01" db="EMBL/GenBank/DDBJ databases">
        <title>Genomic characterization of Leptospira inadai serogroup Lyme isolated from captured rat in Brazil and comparative analysis with human reference strain.</title>
        <authorList>
            <person name="Moreno L.Z."/>
            <person name="Loureiro A.P."/>
            <person name="Miraglia F."/>
            <person name="Kremer F.S."/>
            <person name="Eslabao M.R."/>
            <person name="Dellagostin O.A."/>
            <person name="Lilenbaum W."/>
            <person name="Moreno A.M."/>
        </authorList>
    </citation>
    <scope>NUCLEOTIDE SEQUENCE [LARGE SCALE GENOMIC DNA]</scope>
    <source>
        <strain evidence="10">M34/99</strain>
    </source>
</reference>
<dbReference type="InterPro" id="IPR018236">
    <property type="entry name" value="SAICAR_synthetase_CS"/>
</dbReference>
<evidence type="ECO:0000259" key="9">
    <source>
        <dbReference type="Pfam" id="PF01259"/>
    </source>
</evidence>
<dbReference type="RefSeq" id="WP_010414451.1">
    <property type="nucleotide sequence ID" value="NZ_MCRM02000011.1"/>
</dbReference>
<evidence type="ECO:0000256" key="5">
    <source>
        <dbReference type="ARBA" id="ARBA00022755"/>
    </source>
</evidence>
<comment type="similarity">
    <text evidence="2 8">Belongs to the SAICAR synthetase family.</text>
</comment>
<keyword evidence="11" id="KW-1185">Reference proteome</keyword>
<dbReference type="SUPFAM" id="SSF56104">
    <property type="entry name" value="SAICAR synthase-like"/>
    <property type="match status" value="1"/>
</dbReference>
<evidence type="ECO:0000256" key="3">
    <source>
        <dbReference type="ARBA" id="ARBA00022598"/>
    </source>
</evidence>
<proteinExistence type="inferred from homology"/>
<keyword evidence="5 8" id="KW-0658">Purine biosynthesis</keyword>
<dbReference type="PROSITE" id="PS01058">
    <property type="entry name" value="SAICAR_SYNTHETASE_2"/>
    <property type="match status" value="1"/>
</dbReference>
<dbReference type="EMBL" id="MCRM02000011">
    <property type="protein sequence ID" value="PNV74721.1"/>
    <property type="molecule type" value="Genomic_DNA"/>
</dbReference>
<name>A0ABX4YHJ3_9LEPT</name>
<sequence>MTRLPKPNYTGKVRDVFDLGNELILLSTDRVSAFDMVFRQTVPDKGKVLNRISAEWFRFFKDVPNHIITTDVSRFPAPFRDFPEELDGRSVLVKKCKRIDFECVVRGYLSGSGWKEYKQEGTLAFKKLPSGLSESDKLSEPAFTPAIKNDSGHDENISEKRMEDEIGTELFDILKEKSISIYSRAAELVGKAGILLCDTKFEFGILDGKVILIDEILTPDSSRYWSVETYKKGTTPPSMDKQILRNYLEKSGWNKQPPPPDLPGSLILELASAYKELQDRLLQCLSQELT</sequence>
<dbReference type="NCBIfam" id="TIGR00081">
    <property type="entry name" value="purC"/>
    <property type="match status" value="1"/>
</dbReference>
<evidence type="ECO:0000313" key="10">
    <source>
        <dbReference type="EMBL" id="PNV74721.1"/>
    </source>
</evidence>
<evidence type="ECO:0000256" key="6">
    <source>
        <dbReference type="ARBA" id="ARBA00022840"/>
    </source>
</evidence>
<dbReference type="Gene3D" id="3.30.200.20">
    <property type="entry name" value="Phosphorylase Kinase, domain 1"/>
    <property type="match status" value="1"/>
</dbReference>